<proteinExistence type="predicted"/>
<accession>A0A8J4DKG0</accession>
<dbReference type="EMBL" id="BOOY01000026">
    <property type="protein sequence ID" value="GIJ04020.1"/>
    <property type="molecule type" value="Genomic_DNA"/>
</dbReference>
<comment type="caution">
    <text evidence="1">The sequence shown here is derived from an EMBL/GenBank/DDBJ whole genome shotgun (WGS) entry which is preliminary data.</text>
</comment>
<dbReference type="AlphaFoldDB" id="A0A8J4DKG0"/>
<gene>
    <name evidence="1" type="ORF">Sya03_33720</name>
</gene>
<reference evidence="1" key="1">
    <citation type="submission" date="2021-01" db="EMBL/GenBank/DDBJ databases">
        <title>Whole genome shotgun sequence of Spirilliplanes yamanashiensis NBRC 15828.</title>
        <authorList>
            <person name="Komaki H."/>
            <person name="Tamura T."/>
        </authorList>
    </citation>
    <scope>NUCLEOTIDE SEQUENCE</scope>
    <source>
        <strain evidence="1">NBRC 15828</strain>
    </source>
</reference>
<dbReference type="RefSeq" id="WP_203939280.1">
    <property type="nucleotide sequence ID" value="NZ_BAAAGJ010000002.1"/>
</dbReference>
<evidence type="ECO:0008006" key="3">
    <source>
        <dbReference type="Google" id="ProtNLM"/>
    </source>
</evidence>
<name>A0A8J4DKG0_9ACTN</name>
<sequence>MATTIAEKLQIKPNTTIWLSHNEHLGRLTPLPAGVRQVDLLEAASVAIVFADEPASARETLTAHKGELTAPGALWVAYPAGDAVEDVAAVGAEVGLRPDGQVAMDDTWSLVRLRGERD</sequence>
<organism evidence="1 2">
    <name type="scientific">Spirilliplanes yamanashiensis</name>
    <dbReference type="NCBI Taxonomy" id="42233"/>
    <lineage>
        <taxon>Bacteria</taxon>
        <taxon>Bacillati</taxon>
        <taxon>Actinomycetota</taxon>
        <taxon>Actinomycetes</taxon>
        <taxon>Micromonosporales</taxon>
        <taxon>Micromonosporaceae</taxon>
        <taxon>Spirilliplanes</taxon>
    </lineage>
</organism>
<protein>
    <recommendedName>
        <fullName evidence="3">DUF3052 domain-containing protein</fullName>
    </recommendedName>
</protein>
<dbReference type="Proteomes" id="UP000652013">
    <property type="component" value="Unassembled WGS sequence"/>
</dbReference>
<evidence type="ECO:0000313" key="1">
    <source>
        <dbReference type="EMBL" id="GIJ04020.1"/>
    </source>
</evidence>
<keyword evidence="2" id="KW-1185">Reference proteome</keyword>
<evidence type="ECO:0000313" key="2">
    <source>
        <dbReference type="Proteomes" id="UP000652013"/>
    </source>
</evidence>